<reference evidence="1 2" key="1">
    <citation type="submission" date="2019-03" db="EMBL/GenBank/DDBJ databases">
        <title>Novel transposon Tn6433 accelerates the dissemination of tet(E) in Aeromonas from aerobic biofilm under oxytetracycline stress.</title>
        <authorList>
            <person name="Shi Y."/>
            <person name="Tian Z."/>
            <person name="Zhang Y."/>
            <person name="Zhang H."/>
            <person name="Yang M."/>
        </authorList>
    </citation>
    <scope>NUCLEOTIDE SEQUENCE [LARGE SCALE GENOMIC DNA]</scope>
    <source>
        <strain evidence="1 2">T0.1-19</strain>
    </source>
</reference>
<accession>A0A6M4YCW4</accession>
<dbReference type="Proteomes" id="UP000501427">
    <property type="component" value="Chromosome"/>
</dbReference>
<name>A0A6M4YCW4_AERME</name>
<dbReference type="Gene3D" id="3.10.450.430">
    <property type="entry name" value="Protein of unknown function DUF2787"/>
    <property type="match status" value="1"/>
</dbReference>
<proteinExistence type="predicted"/>
<dbReference type="PANTHER" id="PTHR38978:SF2">
    <property type="entry name" value="DUF2787 DOMAIN-CONTAINING PROTEIN"/>
    <property type="match status" value="1"/>
</dbReference>
<evidence type="ECO:0000313" key="2">
    <source>
        <dbReference type="Proteomes" id="UP000501427"/>
    </source>
</evidence>
<dbReference type="AlphaFoldDB" id="A0A6M4YCW4"/>
<gene>
    <name evidence="1" type="ORF">E4184_14100</name>
</gene>
<dbReference type="InterPro" id="IPR021248">
    <property type="entry name" value="DUF2787"/>
</dbReference>
<dbReference type="RefSeq" id="WP_128272797.1">
    <property type="nucleotide sequence ID" value="NZ_CAWPJG010000001.1"/>
</dbReference>
<organism evidence="1 2">
    <name type="scientific">Aeromonas media</name>
    <dbReference type="NCBI Taxonomy" id="651"/>
    <lineage>
        <taxon>Bacteria</taxon>
        <taxon>Pseudomonadati</taxon>
        <taxon>Pseudomonadota</taxon>
        <taxon>Gammaproteobacteria</taxon>
        <taxon>Aeromonadales</taxon>
        <taxon>Aeromonadaceae</taxon>
        <taxon>Aeromonas</taxon>
    </lineage>
</organism>
<sequence>MTIPFAGDFALPVSQALMSILSQELVRSGMVLKGKSSLVFNFRDPDYGPVHGGFHPVEIRLLKRKDRWQFDYVTDFSYQGPEDMAELVKEIDFNFLSEEYYLLRYGQMGPASARELYTMWESNFVSYYQMGVFTVSVAA</sequence>
<dbReference type="Pfam" id="PF10980">
    <property type="entry name" value="DUF2787"/>
    <property type="match status" value="1"/>
</dbReference>
<protein>
    <submittedName>
        <fullName evidence="1">DUF2787 domain-containing protein</fullName>
    </submittedName>
</protein>
<dbReference type="PANTHER" id="PTHR38978">
    <property type="entry name" value="DUF2787 DOMAIN-CONTAINING PROTEIN"/>
    <property type="match status" value="1"/>
</dbReference>
<dbReference type="EMBL" id="CP038441">
    <property type="protein sequence ID" value="QJT22435.1"/>
    <property type="molecule type" value="Genomic_DNA"/>
</dbReference>
<evidence type="ECO:0000313" key="1">
    <source>
        <dbReference type="EMBL" id="QJT22435.1"/>
    </source>
</evidence>